<reference evidence="1 2" key="1">
    <citation type="submission" date="2022-09" db="EMBL/GenBank/DDBJ databases">
        <authorList>
            <person name="Palmer J.M."/>
        </authorList>
    </citation>
    <scope>NUCLEOTIDE SEQUENCE [LARGE SCALE GENOMIC DNA]</scope>
    <source>
        <strain evidence="1 2">DSM 7382</strain>
    </source>
</reference>
<evidence type="ECO:0000313" key="1">
    <source>
        <dbReference type="EMBL" id="KAK7690707.1"/>
    </source>
</evidence>
<organism evidence="1 2">
    <name type="scientific">Cerrena zonata</name>
    <dbReference type="NCBI Taxonomy" id="2478898"/>
    <lineage>
        <taxon>Eukaryota</taxon>
        <taxon>Fungi</taxon>
        <taxon>Dikarya</taxon>
        <taxon>Basidiomycota</taxon>
        <taxon>Agaricomycotina</taxon>
        <taxon>Agaricomycetes</taxon>
        <taxon>Polyporales</taxon>
        <taxon>Cerrenaceae</taxon>
        <taxon>Cerrena</taxon>
    </lineage>
</organism>
<dbReference type="Proteomes" id="UP001385951">
    <property type="component" value="Unassembled WGS sequence"/>
</dbReference>
<protein>
    <submittedName>
        <fullName evidence="1">Uncharacterized protein</fullName>
    </submittedName>
</protein>
<dbReference type="AlphaFoldDB" id="A0AAW0GG78"/>
<comment type="caution">
    <text evidence="1">The sequence shown here is derived from an EMBL/GenBank/DDBJ whole genome shotgun (WGS) entry which is preliminary data.</text>
</comment>
<accession>A0AAW0GG78</accession>
<proteinExistence type="predicted"/>
<sequence length="134" mass="15300">MLFMLRGRSRNTIRLIHHPPSRSYAQSPIPKLSEKIQAYPFLLDINVAQVYARELIANLLHKPGVVKKIKTLLGLSFGRHYIQPKTRAALYFPAWIVDSETKVKLNDSTELPIPIYMDQSYFPGLLDLPRTIAG</sequence>
<evidence type="ECO:0000313" key="2">
    <source>
        <dbReference type="Proteomes" id="UP001385951"/>
    </source>
</evidence>
<keyword evidence="2" id="KW-1185">Reference proteome</keyword>
<dbReference type="EMBL" id="JASBNA010000006">
    <property type="protein sequence ID" value="KAK7690707.1"/>
    <property type="molecule type" value="Genomic_DNA"/>
</dbReference>
<name>A0AAW0GG78_9APHY</name>
<gene>
    <name evidence="1" type="ORF">QCA50_005806</name>
</gene>